<proteinExistence type="predicted"/>
<dbReference type="Proteomes" id="UP001570846">
    <property type="component" value="Unassembled WGS sequence"/>
</dbReference>
<keyword evidence="4" id="KW-1185">Reference proteome</keyword>
<organism evidence="1 3">
    <name type="scientific">Rufibacter glacialis</name>
    <dbReference type="NCBI Taxonomy" id="1259555"/>
    <lineage>
        <taxon>Bacteria</taxon>
        <taxon>Pseudomonadati</taxon>
        <taxon>Bacteroidota</taxon>
        <taxon>Cytophagia</taxon>
        <taxon>Cytophagales</taxon>
        <taxon>Hymenobacteraceae</taxon>
        <taxon>Rufibacter</taxon>
    </lineage>
</organism>
<evidence type="ECO:0000313" key="1">
    <source>
        <dbReference type="EMBL" id="KAA6437606.1"/>
    </source>
</evidence>
<dbReference type="Proteomes" id="UP000323866">
    <property type="component" value="Unassembled WGS sequence"/>
</dbReference>
<dbReference type="OrthoDB" id="3611744at2"/>
<name>A0A5M8QSI1_9BACT</name>
<reference evidence="1 3" key="2">
    <citation type="submission" date="2019-09" db="EMBL/GenBank/DDBJ databases">
        <title>A bacterium isolated from glacier soil.</title>
        <authorList>
            <person name="Liu Q."/>
        </authorList>
    </citation>
    <scope>NUCLEOTIDE SEQUENCE [LARGE SCALE GENOMIC DNA]</scope>
    <source>
        <strain evidence="1 3">MDT1-10-3</strain>
    </source>
</reference>
<reference evidence="1 3" key="1">
    <citation type="submission" date="2019-07" db="EMBL/GenBank/DDBJ databases">
        <authorList>
            <person name="Qu J.-H."/>
        </authorList>
    </citation>
    <scope>NUCLEOTIDE SEQUENCE [LARGE SCALE GENOMIC DNA]</scope>
    <source>
        <strain evidence="1 3">MDT1-10-3</strain>
    </source>
</reference>
<reference evidence="2 4" key="3">
    <citation type="submission" date="2024-08" db="EMBL/GenBank/DDBJ databases">
        <authorList>
            <person name="Wei W."/>
        </authorList>
    </citation>
    <scope>NUCLEOTIDE SEQUENCE [LARGE SCALE GENOMIC DNA]</scope>
    <source>
        <strain evidence="2 4">XU2</strain>
    </source>
</reference>
<dbReference type="AlphaFoldDB" id="A0A5M8QSI1"/>
<comment type="caution">
    <text evidence="1">The sequence shown here is derived from an EMBL/GenBank/DDBJ whole genome shotgun (WGS) entry which is preliminary data.</text>
</comment>
<evidence type="ECO:0000313" key="3">
    <source>
        <dbReference type="Proteomes" id="UP000323866"/>
    </source>
</evidence>
<accession>A0A5M8QSI1</accession>
<dbReference type="EMBL" id="VKKZ01000010">
    <property type="protein sequence ID" value="KAA6437606.1"/>
    <property type="molecule type" value="Genomic_DNA"/>
</dbReference>
<sequence length="235" mass="27230">MSTVAIMQPYVLPYIGYFQLIAAVDKFIVYDDVNFIKSGWINRNNILVNNNPYLFTIPLENASSFQLIKDTKVNIKLYLIWKDKFYRTVSQSYKKAPFFDEVNPLICSIFDNVTCDISNLAVNSLKEVCKYLKINTSILETSQGYLNAHMKGQERVIDICMQEGAANYINPIGGLQLYSKEYFEKQKIKLSFIKPTAIEYKQFKGEFVPWLSIIDVLMFNSKEQVNVLINNYELL</sequence>
<evidence type="ECO:0000313" key="2">
    <source>
        <dbReference type="EMBL" id="MFA1772741.1"/>
    </source>
</evidence>
<dbReference type="InterPro" id="IPR014985">
    <property type="entry name" value="WbqC"/>
</dbReference>
<dbReference type="Pfam" id="PF08889">
    <property type="entry name" value="WbqC"/>
    <property type="match status" value="1"/>
</dbReference>
<gene>
    <name evidence="2" type="ORF">ACD591_15685</name>
    <name evidence="1" type="ORF">FOE74_03655</name>
</gene>
<protein>
    <submittedName>
        <fullName evidence="1">WbqC family protein</fullName>
    </submittedName>
</protein>
<dbReference type="EMBL" id="JBGOGF010000009">
    <property type="protein sequence ID" value="MFA1772741.1"/>
    <property type="molecule type" value="Genomic_DNA"/>
</dbReference>
<dbReference type="RefSeq" id="WP_149097227.1">
    <property type="nucleotide sequence ID" value="NZ_BMMG01000001.1"/>
</dbReference>
<evidence type="ECO:0000313" key="4">
    <source>
        <dbReference type="Proteomes" id="UP001570846"/>
    </source>
</evidence>